<sequence length="40" mass="4686">MWCGITNDKQKIYFYDKKESYMENDVALIAINKNAISNVN</sequence>
<organism evidence="1">
    <name type="scientific">Mycoplasma feriruminatoris</name>
    <dbReference type="NCBI Taxonomy" id="1179777"/>
    <lineage>
        <taxon>Bacteria</taxon>
        <taxon>Bacillati</taxon>
        <taxon>Mycoplasmatota</taxon>
        <taxon>Mollicutes</taxon>
        <taxon>Mycoplasmataceae</taxon>
        <taxon>Mycoplasma</taxon>
    </lineage>
</organism>
<name>A0A654IDK7_9MOLU</name>
<gene>
    <name evidence="1" type="ORF">MF5294_00138</name>
</gene>
<dbReference type="EMBL" id="LR739233">
    <property type="protein sequence ID" value="VZR75135.1"/>
    <property type="molecule type" value="Genomic_DNA"/>
</dbReference>
<reference evidence="1" key="1">
    <citation type="submission" date="2019-11" db="EMBL/GenBank/DDBJ databases">
        <authorList>
            <person name="Falquet L."/>
            <person name="Falquet L."/>
        </authorList>
    </citation>
    <scope>NUCLEOTIDE SEQUENCE</scope>
    <source>
        <strain evidence="1">G1705</strain>
    </source>
</reference>
<proteinExistence type="predicted"/>
<dbReference type="AlphaFoldDB" id="A0A654IDK7"/>
<protein>
    <submittedName>
        <fullName evidence="1">Uncharacterized protein</fullName>
    </submittedName>
</protein>
<accession>A0A654IDK7</accession>
<evidence type="ECO:0000313" key="1">
    <source>
        <dbReference type="EMBL" id="VZR75135.1"/>
    </source>
</evidence>